<evidence type="ECO:0000256" key="1">
    <source>
        <dbReference type="ARBA" id="ARBA00004173"/>
    </source>
</evidence>
<evidence type="ECO:0000256" key="5">
    <source>
        <dbReference type="ARBA" id="ARBA00023128"/>
    </source>
</evidence>
<keyword evidence="4" id="KW-0689">Ribosomal protein</keyword>
<sequence length="158" mass="17970">MLIRQLSELFRSPLKFIQTGLWSTTLQQVGPAVSLCSVRWASKKSGSSKRNHGGKSKGKRLGVKKREGSYVQPGMTLVKQKMAFRWYPGSFVVTGRDRTLTAQVAGHVYFTRERWHPRPDTAFGKSIAPTLSDEEMTRTFVNIRPELEVGRFKLKEQI</sequence>
<dbReference type="PANTHER" id="PTHR15893:SF0">
    <property type="entry name" value="LARGE RIBOSOMAL SUBUNIT PROTEIN BL27M"/>
    <property type="match status" value="1"/>
</dbReference>
<name>A0A8B7YAF8_ACAPL</name>
<protein>
    <recommendedName>
        <fullName evidence="7">Large ribosomal subunit protein bL27m</fullName>
    </recommendedName>
    <alternativeName>
        <fullName evidence="8">39S ribosomal protein L27, mitochondrial</fullName>
    </alternativeName>
</protein>
<evidence type="ECO:0000256" key="6">
    <source>
        <dbReference type="ARBA" id="ARBA00023274"/>
    </source>
</evidence>
<dbReference type="AlphaFoldDB" id="A0A8B7YAF8"/>
<evidence type="ECO:0000313" key="11">
    <source>
        <dbReference type="RefSeq" id="XP_022089360.1"/>
    </source>
</evidence>
<dbReference type="GeneID" id="110978565"/>
<evidence type="ECO:0000256" key="2">
    <source>
        <dbReference type="ARBA" id="ARBA00010797"/>
    </source>
</evidence>
<feature type="region of interest" description="Disordered" evidence="9">
    <location>
        <begin position="44"/>
        <end position="65"/>
    </location>
</feature>
<evidence type="ECO:0000256" key="8">
    <source>
        <dbReference type="ARBA" id="ARBA00076963"/>
    </source>
</evidence>
<dbReference type="Gene3D" id="2.40.50.100">
    <property type="match status" value="1"/>
</dbReference>
<accession>A0A8B7YAF8</accession>
<dbReference type="GO" id="GO:0003735">
    <property type="term" value="F:structural constituent of ribosome"/>
    <property type="evidence" value="ECO:0007669"/>
    <property type="project" value="InterPro"/>
</dbReference>
<dbReference type="Proteomes" id="UP000694845">
    <property type="component" value="Unplaced"/>
</dbReference>
<keyword evidence="5" id="KW-0496">Mitochondrion</keyword>
<keyword evidence="3" id="KW-0809">Transit peptide</keyword>
<comment type="similarity">
    <text evidence="2">Belongs to the bacterial ribosomal protein bL27 family.</text>
</comment>
<dbReference type="GO" id="GO:0006412">
    <property type="term" value="P:translation"/>
    <property type="evidence" value="ECO:0007669"/>
    <property type="project" value="InterPro"/>
</dbReference>
<evidence type="ECO:0000313" key="10">
    <source>
        <dbReference type="Proteomes" id="UP000694845"/>
    </source>
</evidence>
<organism evidence="10 11">
    <name type="scientific">Acanthaster planci</name>
    <name type="common">Crown-of-thorns starfish</name>
    <dbReference type="NCBI Taxonomy" id="133434"/>
    <lineage>
        <taxon>Eukaryota</taxon>
        <taxon>Metazoa</taxon>
        <taxon>Echinodermata</taxon>
        <taxon>Eleutherozoa</taxon>
        <taxon>Asterozoa</taxon>
        <taxon>Asteroidea</taxon>
        <taxon>Valvatacea</taxon>
        <taxon>Valvatida</taxon>
        <taxon>Acanthasteridae</taxon>
        <taxon>Acanthaster</taxon>
    </lineage>
</organism>
<dbReference type="GO" id="GO:0005762">
    <property type="term" value="C:mitochondrial large ribosomal subunit"/>
    <property type="evidence" value="ECO:0007669"/>
    <property type="project" value="TreeGrafter"/>
</dbReference>
<dbReference type="OrthoDB" id="1867012at2759"/>
<dbReference type="Pfam" id="PF01016">
    <property type="entry name" value="Ribosomal_L27"/>
    <property type="match status" value="1"/>
</dbReference>
<keyword evidence="10" id="KW-1185">Reference proteome</keyword>
<gene>
    <name evidence="11" type="primary">LOC110978565</name>
</gene>
<comment type="subcellular location">
    <subcellularLocation>
        <location evidence="1">Mitochondrion</location>
    </subcellularLocation>
</comment>
<dbReference type="FunFam" id="2.40.50.100:FF:000031">
    <property type="entry name" value="39S ribosomal protein L27, mitochondrial"/>
    <property type="match status" value="1"/>
</dbReference>
<evidence type="ECO:0000256" key="4">
    <source>
        <dbReference type="ARBA" id="ARBA00022980"/>
    </source>
</evidence>
<reference evidence="11" key="1">
    <citation type="submission" date="2025-08" db="UniProtKB">
        <authorList>
            <consortium name="RefSeq"/>
        </authorList>
    </citation>
    <scope>IDENTIFICATION</scope>
</reference>
<dbReference type="GO" id="GO:0005743">
    <property type="term" value="C:mitochondrial inner membrane"/>
    <property type="evidence" value="ECO:0007669"/>
    <property type="project" value="UniProtKB-ARBA"/>
</dbReference>
<evidence type="ECO:0000256" key="7">
    <source>
        <dbReference type="ARBA" id="ARBA00035267"/>
    </source>
</evidence>
<keyword evidence="6" id="KW-0687">Ribonucleoprotein</keyword>
<dbReference type="PRINTS" id="PR00063">
    <property type="entry name" value="RIBOSOMALL27"/>
</dbReference>
<evidence type="ECO:0000256" key="3">
    <source>
        <dbReference type="ARBA" id="ARBA00022946"/>
    </source>
</evidence>
<dbReference type="OMA" id="RTFVNIR"/>
<evidence type="ECO:0000256" key="9">
    <source>
        <dbReference type="SAM" id="MobiDB-lite"/>
    </source>
</evidence>
<dbReference type="InterPro" id="IPR001684">
    <property type="entry name" value="Ribosomal_bL27"/>
</dbReference>
<proteinExistence type="inferred from homology"/>
<dbReference type="PANTHER" id="PTHR15893">
    <property type="entry name" value="RIBOSOMAL PROTEIN L27"/>
    <property type="match status" value="1"/>
</dbReference>
<dbReference type="SUPFAM" id="SSF110324">
    <property type="entry name" value="Ribosomal L27 protein-like"/>
    <property type="match status" value="1"/>
</dbReference>
<dbReference type="RefSeq" id="XP_022089360.1">
    <property type="nucleotide sequence ID" value="XM_022233668.1"/>
</dbReference>
<dbReference type="KEGG" id="aplc:110978565"/>
<feature type="compositionally biased region" description="Basic residues" evidence="9">
    <location>
        <begin position="46"/>
        <end position="63"/>
    </location>
</feature>